<dbReference type="RefSeq" id="WP_119795982.1">
    <property type="nucleotide sequence ID" value="NZ_QYZD01000033.1"/>
</dbReference>
<dbReference type="EMBL" id="QYZD01000033">
    <property type="protein sequence ID" value="RJG20617.1"/>
    <property type="molecule type" value="Genomic_DNA"/>
</dbReference>
<dbReference type="AlphaFoldDB" id="A0A3A3GBK1"/>
<name>A0A3A3GBK1_PANTH</name>
<comment type="caution">
    <text evidence="1">The sequence shown here is derived from an EMBL/GenBank/DDBJ whole genome shotgun (WGS) entry which is preliminary data.</text>
</comment>
<reference evidence="1 2" key="1">
    <citation type="submission" date="2018-09" db="EMBL/GenBank/DDBJ databases">
        <title>Paenibacillus SK2017-BO5.</title>
        <authorList>
            <person name="Piskunova J.V."/>
            <person name="Dubiley S.A."/>
            <person name="Severinov K.V."/>
        </authorList>
    </citation>
    <scope>NUCLEOTIDE SEQUENCE [LARGE SCALE GENOMIC DNA]</scope>
    <source>
        <strain evidence="1 2">BO5</strain>
    </source>
</reference>
<organism evidence="1 2">
    <name type="scientific">Paenibacillus thiaminolyticus</name>
    <name type="common">Bacillus thiaminolyticus</name>
    <dbReference type="NCBI Taxonomy" id="49283"/>
    <lineage>
        <taxon>Bacteria</taxon>
        <taxon>Bacillati</taxon>
        <taxon>Bacillota</taxon>
        <taxon>Bacilli</taxon>
        <taxon>Bacillales</taxon>
        <taxon>Paenibacillaceae</taxon>
        <taxon>Paenibacillus</taxon>
    </lineage>
</organism>
<dbReference type="Proteomes" id="UP000266177">
    <property type="component" value="Unassembled WGS sequence"/>
</dbReference>
<accession>A0A3A3GBK1</accession>
<evidence type="ECO:0000313" key="1">
    <source>
        <dbReference type="EMBL" id="RJG20617.1"/>
    </source>
</evidence>
<dbReference type="OrthoDB" id="342399at2"/>
<proteinExistence type="predicted"/>
<sequence>MKPPLEEVHKLANMLGTDHDKELRDLLYDLFDQDKLIEYGIAYLEELRGLVNGQVIDDVFRVYGAAPADLLAGSRGVCAMFRFSDAQTNVKALEQFLLNLSRNVSKVRQAHSGREEMKEAIFYIREHCGKPLTLTMAMVPNHVSLSYTYVFQRGVQAVHSFVNDVKKLRLEEAKRMLDRRQNCGHQPPGLRACQATLPRF</sequence>
<protein>
    <submittedName>
        <fullName evidence="1">AraC family transcriptional regulator</fullName>
    </submittedName>
</protein>
<evidence type="ECO:0000313" key="2">
    <source>
        <dbReference type="Proteomes" id="UP000266177"/>
    </source>
</evidence>
<gene>
    <name evidence="1" type="ORF">DQX05_24535</name>
</gene>